<evidence type="ECO:0000313" key="7">
    <source>
        <dbReference type="EMBL" id="OQO91252.1"/>
    </source>
</evidence>
<dbReference type="STRING" id="1962155.B1813_15610"/>
<evidence type="ECO:0000256" key="1">
    <source>
        <dbReference type="ARBA" id="ARBA00005189"/>
    </source>
</evidence>
<comment type="pathway">
    <text evidence="1">Lipid metabolism.</text>
</comment>
<evidence type="ECO:0000313" key="8">
    <source>
        <dbReference type="Proteomes" id="UP000192591"/>
    </source>
</evidence>
<protein>
    <submittedName>
        <fullName evidence="7">1-acyl-sn-glycerol-3-phosphate acyltransferase</fullName>
    </submittedName>
</protein>
<reference evidence="7 8" key="1">
    <citation type="submission" date="2017-02" db="EMBL/GenBank/DDBJ databases">
        <title>Draft genome of Saccharomonospora sp. 154.</title>
        <authorList>
            <person name="Alonso-Carmona G.S."/>
            <person name="De La Haba R."/>
            <person name="Vera-Gargallo B."/>
            <person name="Sandoval-Trujillo A.H."/>
            <person name="Ramirez-Duran N."/>
            <person name="Ventosa A."/>
        </authorList>
    </citation>
    <scope>NUCLEOTIDE SEQUENCE [LARGE SCALE GENOMIC DNA]</scope>
    <source>
        <strain evidence="7 8">LRS4.154</strain>
    </source>
</reference>
<name>A0A1V9A275_SACPI</name>
<dbReference type="Pfam" id="PF01553">
    <property type="entry name" value="Acyltransferase"/>
    <property type="match status" value="1"/>
</dbReference>
<accession>A0A1V9A275</accession>
<dbReference type="GO" id="GO:0003841">
    <property type="term" value="F:1-acylglycerol-3-phosphate O-acyltransferase activity"/>
    <property type="evidence" value="ECO:0007669"/>
    <property type="project" value="TreeGrafter"/>
</dbReference>
<dbReference type="SMART" id="SM00563">
    <property type="entry name" value="PlsC"/>
    <property type="match status" value="1"/>
</dbReference>
<gene>
    <name evidence="7" type="ORF">B1813_15610</name>
</gene>
<evidence type="ECO:0000256" key="3">
    <source>
        <dbReference type="ARBA" id="ARBA00022679"/>
    </source>
</evidence>
<comment type="caution">
    <text evidence="7">The sequence shown here is derived from an EMBL/GenBank/DDBJ whole genome shotgun (WGS) entry which is preliminary data.</text>
</comment>
<evidence type="ECO:0000256" key="5">
    <source>
        <dbReference type="ARBA" id="ARBA00023315"/>
    </source>
</evidence>
<dbReference type="SUPFAM" id="SSF69593">
    <property type="entry name" value="Glycerol-3-phosphate (1)-acyltransferase"/>
    <property type="match status" value="1"/>
</dbReference>
<dbReference type="EMBL" id="MWIH01000006">
    <property type="protein sequence ID" value="OQO91252.1"/>
    <property type="molecule type" value="Genomic_DNA"/>
</dbReference>
<dbReference type="GO" id="GO:0006654">
    <property type="term" value="P:phosphatidic acid biosynthetic process"/>
    <property type="evidence" value="ECO:0007669"/>
    <property type="project" value="TreeGrafter"/>
</dbReference>
<keyword evidence="5 7" id="KW-0012">Acyltransferase</keyword>
<organism evidence="7 8">
    <name type="scientific">Saccharomonospora piscinae</name>
    <dbReference type="NCBI Taxonomy" id="687388"/>
    <lineage>
        <taxon>Bacteria</taxon>
        <taxon>Bacillati</taxon>
        <taxon>Actinomycetota</taxon>
        <taxon>Actinomycetes</taxon>
        <taxon>Pseudonocardiales</taxon>
        <taxon>Pseudonocardiaceae</taxon>
        <taxon>Saccharomonospora</taxon>
    </lineage>
</organism>
<evidence type="ECO:0000259" key="6">
    <source>
        <dbReference type="SMART" id="SM00563"/>
    </source>
</evidence>
<evidence type="ECO:0000256" key="2">
    <source>
        <dbReference type="ARBA" id="ARBA00022516"/>
    </source>
</evidence>
<sequence length="235" mass="24886">MSPGTAARRAAELATALARGGPLPQRARSALAALGVALDVRAEAGGRATLSVPGSVGTLVVANHQSWLDVVGLTAVEGVGFLAKREIARWPWVSSVARRHGTVFVDRWALRTLPDAVAALRERLRSGHSVVVFPEATTHCAAPGGRFRHAAFQAALDAGAPVRPVSLSYHQRGRPSRIAAFVGDDTLAHSLGRVLRARELTLRLTSHPALAPDGDRARLARQAREAVLGREPTRA</sequence>
<keyword evidence="3 7" id="KW-0808">Transferase</keyword>
<dbReference type="Proteomes" id="UP000192591">
    <property type="component" value="Unassembled WGS sequence"/>
</dbReference>
<evidence type="ECO:0000256" key="4">
    <source>
        <dbReference type="ARBA" id="ARBA00023098"/>
    </source>
</evidence>
<dbReference type="PANTHER" id="PTHR10434:SF64">
    <property type="entry name" value="1-ACYL-SN-GLYCEROL-3-PHOSPHATE ACYLTRANSFERASE-RELATED"/>
    <property type="match status" value="1"/>
</dbReference>
<dbReference type="CDD" id="cd07989">
    <property type="entry name" value="LPLAT_AGPAT-like"/>
    <property type="match status" value="1"/>
</dbReference>
<proteinExistence type="predicted"/>
<feature type="domain" description="Phospholipid/glycerol acyltransferase" evidence="6">
    <location>
        <begin position="58"/>
        <end position="170"/>
    </location>
</feature>
<dbReference type="PANTHER" id="PTHR10434">
    <property type="entry name" value="1-ACYL-SN-GLYCEROL-3-PHOSPHATE ACYLTRANSFERASE"/>
    <property type="match status" value="1"/>
</dbReference>
<dbReference type="AlphaFoldDB" id="A0A1V9A275"/>
<keyword evidence="2" id="KW-0444">Lipid biosynthesis</keyword>
<dbReference type="InterPro" id="IPR002123">
    <property type="entry name" value="Plipid/glycerol_acylTrfase"/>
</dbReference>
<keyword evidence="4" id="KW-0443">Lipid metabolism</keyword>
<keyword evidence="8" id="KW-1185">Reference proteome</keyword>